<dbReference type="EMBL" id="QGGW01000005">
    <property type="protein sequence ID" value="PWK60034.1"/>
    <property type="molecule type" value="Genomic_DNA"/>
</dbReference>
<keyword evidence="3" id="KW-1185">Reference proteome</keyword>
<dbReference type="CDD" id="cd00442">
    <property type="entry name" value="Lyz-like"/>
    <property type="match status" value="1"/>
</dbReference>
<evidence type="ECO:0000313" key="3">
    <source>
        <dbReference type="Proteomes" id="UP000245708"/>
    </source>
</evidence>
<dbReference type="Proteomes" id="UP000245708">
    <property type="component" value="Unassembled WGS sequence"/>
</dbReference>
<organism evidence="2 3">
    <name type="scientific">Roseicyclus mahoneyensis</name>
    <dbReference type="NCBI Taxonomy" id="164332"/>
    <lineage>
        <taxon>Bacteria</taxon>
        <taxon>Pseudomonadati</taxon>
        <taxon>Pseudomonadota</taxon>
        <taxon>Alphaproteobacteria</taxon>
        <taxon>Rhodobacterales</taxon>
        <taxon>Roseobacteraceae</taxon>
        <taxon>Roseicyclus</taxon>
    </lineage>
</organism>
<feature type="domain" description="Transglycosylase SLT" evidence="1">
    <location>
        <begin position="7"/>
        <end position="193"/>
    </location>
</feature>
<dbReference type="PROSITE" id="PS51257">
    <property type="entry name" value="PROKAR_LIPOPROTEIN"/>
    <property type="match status" value="1"/>
</dbReference>
<comment type="caution">
    <text evidence="2">The sequence shown here is derived from an EMBL/GenBank/DDBJ whole genome shotgun (WGS) entry which is preliminary data.</text>
</comment>
<evidence type="ECO:0000313" key="2">
    <source>
        <dbReference type="EMBL" id="PWK60034.1"/>
    </source>
</evidence>
<sequence length="194" mass="21837">MKRRTLVLGAICALAAGCGQRGSFSAPRSLDDACALGRERPNYLRAMQRAERRWGVPVHVQMATFHQESRLVGDARPPFRYALDVIPMGRMSSAYGYSQALDGTWEEYLTATGNRRAQRTNIEDAADFMGWYMTLTRERNGIPLTDARNQYLAYHEGHAGYARGSYNAKPWLLGVADRVAARAEVYRVQLQSCR</sequence>
<protein>
    <recommendedName>
        <fullName evidence="1">Transglycosylase SLT domain-containing protein</fullName>
    </recommendedName>
</protein>
<name>A0A316GJ73_9RHOB</name>
<evidence type="ECO:0000259" key="1">
    <source>
        <dbReference type="Pfam" id="PF19489"/>
    </source>
</evidence>
<accession>A0A316GJ73</accession>
<dbReference type="Pfam" id="PF19489">
    <property type="entry name" value="SLT_4"/>
    <property type="match status" value="1"/>
</dbReference>
<dbReference type="InterPro" id="IPR023346">
    <property type="entry name" value="Lysozyme-like_dom_sf"/>
</dbReference>
<dbReference type="InterPro" id="IPR045795">
    <property type="entry name" value="SLT_4"/>
</dbReference>
<dbReference type="SUPFAM" id="SSF53955">
    <property type="entry name" value="Lysozyme-like"/>
    <property type="match status" value="1"/>
</dbReference>
<dbReference type="AlphaFoldDB" id="A0A316GJ73"/>
<dbReference type="Gene3D" id="1.10.530.10">
    <property type="match status" value="1"/>
</dbReference>
<proteinExistence type="predicted"/>
<dbReference type="OrthoDB" id="9789144at2"/>
<dbReference type="RefSeq" id="WP_109668250.1">
    <property type="nucleotide sequence ID" value="NZ_QGGW01000005.1"/>
</dbReference>
<gene>
    <name evidence="2" type="ORF">C7455_10517</name>
</gene>
<reference evidence="2 3" key="1">
    <citation type="submission" date="2018-05" db="EMBL/GenBank/DDBJ databases">
        <title>Genomic Encyclopedia of Type Strains, Phase IV (KMG-IV): sequencing the most valuable type-strain genomes for metagenomic binning, comparative biology and taxonomic classification.</title>
        <authorList>
            <person name="Goeker M."/>
        </authorList>
    </citation>
    <scope>NUCLEOTIDE SEQUENCE [LARGE SCALE GENOMIC DNA]</scope>
    <source>
        <strain evidence="2 3">DSM 16097</strain>
    </source>
</reference>